<dbReference type="Pfam" id="PF06881">
    <property type="entry name" value="Elongin_A"/>
    <property type="match status" value="1"/>
</dbReference>
<feature type="coiled-coil region" evidence="1">
    <location>
        <begin position="115"/>
        <end position="142"/>
    </location>
</feature>
<dbReference type="GO" id="GO:0006368">
    <property type="term" value="P:transcription elongation by RNA polymerase II"/>
    <property type="evidence" value="ECO:0007669"/>
    <property type="project" value="InterPro"/>
</dbReference>
<keyword evidence="1" id="KW-0175">Coiled coil</keyword>
<name>A0AAP0FWL2_9ASPA</name>
<evidence type="ECO:0000313" key="4">
    <source>
        <dbReference type="Proteomes" id="UP001418222"/>
    </source>
</evidence>
<feature type="compositionally biased region" description="Low complexity" evidence="2">
    <location>
        <begin position="205"/>
        <end position="214"/>
    </location>
</feature>
<dbReference type="PANTHER" id="PTHR47543">
    <property type="entry name" value="OS08G0169600 PROTEIN"/>
    <property type="match status" value="1"/>
</dbReference>
<dbReference type="Proteomes" id="UP001418222">
    <property type="component" value="Unassembled WGS sequence"/>
</dbReference>
<feature type="region of interest" description="Disordered" evidence="2">
    <location>
        <begin position="191"/>
        <end position="234"/>
    </location>
</feature>
<sequence length="234" mass="26591">MSIGGRTMMSRNAPSLVKLCIGSVIANLRYVGNVGGIDLHLLQEILPHCTIDQLMHIEESTEEVDLSPVTNDLWKRFYEQQFGEDNTKLVIRRMKEKQVVFKWRNLYMAKTKEREAFKNKSAERLKQRYEEANAKRQSKQIQICSKIPPSSKRSFFSVGSSTYNVSHIKGNLMKKAKLEYLKSNEASIHATMRKNAAQRSKLPESASHSSKSVSYAGRTPASTSKLSNSFTRRG</sequence>
<dbReference type="PANTHER" id="PTHR47543:SF2">
    <property type="entry name" value="RNA POLYMERASE II TRANSCRIPTION FACTOR SIII SUBUNIT A"/>
    <property type="match status" value="1"/>
</dbReference>
<reference evidence="3 4" key="1">
    <citation type="journal article" date="2022" name="Nat. Plants">
        <title>Genomes of leafy and leafless Platanthera orchids illuminate the evolution of mycoheterotrophy.</title>
        <authorList>
            <person name="Li M.H."/>
            <person name="Liu K.W."/>
            <person name="Li Z."/>
            <person name="Lu H.C."/>
            <person name="Ye Q.L."/>
            <person name="Zhang D."/>
            <person name="Wang J.Y."/>
            <person name="Li Y.F."/>
            <person name="Zhong Z.M."/>
            <person name="Liu X."/>
            <person name="Yu X."/>
            <person name="Liu D.K."/>
            <person name="Tu X.D."/>
            <person name="Liu B."/>
            <person name="Hao Y."/>
            <person name="Liao X.Y."/>
            <person name="Jiang Y.T."/>
            <person name="Sun W.H."/>
            <person name="Chen J."/>
            <person name="Chen Y.Q."/>
            <person name="Ai Y."/>
            <person name="Zhai J.W."/>
            <person name="Wu S.S."/>
            <person name="Zhou Z."/>
            <person name="Hsiao Y.Y."/>
            <person name="Wu W.L."/>
            <person name="Chen Y.Y."/>
            <person name="Lin Y.F."/>
            <person name="Hsu J.L."/>
            <person name="Li C.Y."/>
            <person name="Wang Z.W."/>
            <person name="Zhao X."/>
            <person name="Zhong W.Y."/>
            <person name="Ma X.K."/>
            <person name="Ma L."/>
            <person name="Huang J."/>
            <person name="Chen G.Z."/>
            <person name="Huang M.Z."/>
            <person name="Huang L."/>
            <person name="Peng D.H."/>
            <person name="Luo Y.B."/>
            <person name="Zou S.Q."/>
            <person name="Chen S.P."/>
            <person name="Lan S."/>
            <person name="Tsai W.C."/>
            <person name="Van de Peer Y."/>
            <person name="Liu Z.J."/>
        </authorList>
    </citation>
    <scope>NUCLEOTIDE SEQUENCE [LARGE SCALE GENOMIC DNA]</scope>
    <source>
        <strain evidence="3">Lor287</strain>
    </source>
</reference>
<dbReference type="EMBL" id="JBBWWQ010000018">
    <property type="protein sequence ID" value="KAK8921127.1"/>
    <property type="molecule type" value="Genomic_DNA"/>
</dbReference>
<proteinExistence type="predicted"/>
<organism evidence="3 4">
    <name type="scientific">Platanthera zijinensis</name>
    <dbReference type="NCBI Taxonomy" id="2320716"/>
    <lineage>
        <taxon>Eukaryota</taxon>
        <taxon>Viridiplantae</taxon>
        <taxon>Streptophyta</taxon>
        <taxon>Embryophyta</taxon>
        <taxon>Tracheophyta</taxon>
        <taxon>Spermatophyta</taxon>
        <taxon>Magnoliopsida</taxon>
        <taxon>Liliopsida</taxon>
        <taxon>Asparagales</taxon>
        <taxon>Orchidaceae</taxon>
        <taxon>Orchidoideae</taxon>
        <taxon>Orchideae</taxon>
        <taxon>Orchidinae</taxon>
        <taxon>Platanthera</taxon>
    </lineage>
</organism>
<accession>A0AAP0FWL2</accession>
<feature type="compositionally biased region" description="Polar residues" evidence="2">
    <location>
        <begin position="220"/>
        <end position="234"/>
    </location>
</feature>
<dbReference type="AlphaFoldDB" id="A0AAP0FWL2"/>
<evidence type="ECO:0008006" key="5">
    <source>
        <dbReference type="Google" id="ProtNLM"/>
    </source>
</evidence>
<keyword evidence="4" id="KW-1185">Reference proteome</keyword>
<evidence type="ECO:0000313" key="3">
    <source>
        <dbReference type="EMBL" id="KAK8921127.1"/>
    </source>
</evidence>
<gene>
    <name evidence="3" type="ORF">KSP39_PZI020294</name>
</gene>
<protein>
    <recommendedName>
        <fullName evidence="5">Elongin-A</fullName>
    </recommendedName>
</protein>
<evidence type="ECO:0000256" key="1">
    <source>
        <dbReference type="SAM" id="Coils"/>
    </source>
</evidence>
<evidence type="ECO:0000256" key="2">
    <source>
        <dbReference type="SAM" id="MobiDB-lite"/>
    </source>
</evidence>
<dbReference type="InterPro" id="IPR010684">
    <property type="entry name" value="RNA_pol_II_trans_fac_SIII_A"/>
</dbReference>
<dbReference type="GO" id="GO:0070449">
    <property type="term" value="C:elongin complex"/>
    <property type="evidence" value="ECO:0007669"/>
    <property type="project" value="InterPro"/>
</dbReference>
<comment type="caution">
    <text evidence="3">The sequence shown here is derived from an EMBL/GenBank/DDBJ whole genome shotgun (WGS) entry which is preliminary data.</text>
</comment>
<dbReference type="Gene3D" id="6.10.250.3180">
    <property type="match status" value="1"/>
</dbReference>